<comment type="caution">
    <text evidence="7">The sequence shown here is derived from an EMBL/GenBank/DDBJ whole genome shotgun (WGS) entry which is preliminary data.</text>
</comment>
<evidence type="ECO:0000313" key="7">
    <source>
        <dbReference type="EMBL" id="RSU03229.1"/>
    </source>
</evidence>
<protein>
    <submittedName>
        <fullName evidence="7">Signal peptide peptidase SppA</fullName>
    </submittedName>
</protein>
<dbReference type="Pfam" id="PF01343">
    <property type="entry name" value="Peptidase_S49"/>
    <property type="match status" value="1"/>
</dbReference>
<dbReference type="AlphaFoldDB" id="A0A430A826"/>
<dbReference type="InterPro" id="IPR047272">
    <property type="entry name" value="S49_SppA_C"/>
</dbReference>
<evidence type="ECO:0000256" key="1">
    <source>
        <dbReference type="ARBA" id="ARBA00008683"/>
    </source>
</evidence>
<dbReference type="NCBIfam" id="TIGR00706">
    <property type="entry name" value="SppA_dom"/>
    <property type="match status" value="1"/>
</dbReference>
<dbReference type="GO" id="GO:0008236">
    <property type="term" value="F:serine-type peptidase activity"/>
    <property type="evidence" value="ECO:0007669"/>
    <property type="project" value="UniProtKB-KW"/>
</dbReference>
<dbReference type="Gene3D" id="3.90.226.10">
    <property type="entry name" value="2-enoyl-CoA Hydratase, Chain A, domain 1"/>
    <property type="match status" value="2"/>
</dbReference>
<feature type="chain" id="PRO_5039333192" evidence="5">
    <location>
        <begin position="23"/>
        <end position="334"/>
    </location>
</feature>
<keyword evidence="5" id="KW-0732">Signal</keyword>
<name>A0A430A826_9ENTE</name>
<dbReference type="InterPro" id="IPR029045">
    <property type="entry name" value="ClpP/crotonase-like_dom_sf"/>
</dbReference>
<evidence type="ECO:0000256" key="4">
    <source>
        <dbReference type="ARBA" id="ARBA00022825"/>
    </source>
</evidence>
<organism evidence="7 8">
    <name type="scientific">Vagococcus fessus</name>
    <dbReference type="NCBI Taxonomy" id="120370"/>
    <lineage>
        <taxon>Bacteria</taxon>
        <taxon>Bacillati</taxon>
        <taxon>Bacillota</taxon>
        <taxon>Bacilli</taxon>
        <taxon>Lactobacillales</taxon>
        <taxon>Enterococcaceae</taxon>
        <taxon>Vagococcus</taxon>
    </lineage>
</organism>
<keyword evidence="4" id="KW-0720">Serine protease</keyword>
<comment type="similarity">
    <text evidence="1">Belongs to the peptidase S49 family.</text>
</comment>
<dbReference type="PANTHER" id="PTHR42987">
    <property type="entry name" value="PEPTIDASE S49"/>
    <property type="match status" value="1"/>
</dbReference>
<gene>
    <name evidence="7" type="ORF">CBF31_05800</name>
</gene>
<reference evidence="7 8" key="1">
    <citation type="submission" date="2017-05" db="EMBL/GenBank/DDBJ databases">
        <title>Vagococcus spp. assemblies.</title>
        <authorList>
            <person name="Gulvik C.A."/>
        </authorList>
    </citation>
    <scope>NUCLEOTIDE SEQUENCE [LARGE SCALE GENOMIC DNA]</scope>
    <source>
        <strain evidence="7 8">CCUG 41755</strain>
    </source>
</reference>
<evidence type="ECO:0000256" key="5">
    <source>
        <dbReference type="SAM" id="SignalP"/>
    </source>
</evidence>
<keyword evidence="3" id="KW-0378">Hydrolase</keyword>
<dbReference type="InterPro" id="IPR002142">
    <property type="entry name" value="Peptidase_S49"/>
</dbReference>
<dbReference type="OrthoDB" id="9764363at2"/>
<dbReference type="Proteomes" id="UP000287101">
    <property type="component" value="Unassembled WGS sequence"/>
</dbReference>
<feature type="signal peptide" evidence="5">
    <location>
        <begin position="1"/>
        <end position="22"/>
    </location>
</feature>
<dbReference type="CDD" id="cd07023">
    <property type="entry name" value="S49_Sppa_N_C"/>
    <property type="match status" value="1"/>
</dbReference>
<dbReference type="PANTHER" id="PTHR42987:SF7">
    <property type="entry name" value="SIGNAL PEPTIDE PEPTIDASE SPPA-RELATED"/>
    <property type="match status" value="1"/>
</dbReference>
<dbReference type="SUPFAM" id="SSF52096">
    <property type="entry name" value="ClpP/crotonase"/>
    <property type="match status" value="1"/>
</dbReference>
<accession>A0A430A826</accession>
<keyword evidence="8" id="KW-1185">Reference proteome</keyword>
<evidence type="ECO:0000259" key="6">
    <source>
        <dbReference type="Pfam" id="PF01343"/>
    </source>
</evidence>
<dbReference type="InterPro" id="IPR004635">
    <property type="entry name" value="Pept_S49_SppA"/>
</dbReference>
<dbReference type="RefSeq" id="WP_126831440.1">
    <property type="nucleotide sequence ID" value="NZ_CBCRYB010000010.1"/>
</dbReference>
<feature type="domain" description="Peptidase S49" evidence="6">
    <location>
        <begin position="123"/>
        <end position="274"/>
    </location>
</feature>
<proteinExistence type="inferred from homology"/>
<keyword evidence="2" id="KW-0645">Protease</keyword>
<evidence type="ECO:0000313" key="8">
    <source>
        <dbReference type="Proteomes" id="UP000287101"/>
    </source>
</evidence>
<sequence length="334" mass="36432">MTKKRWVAMGIALALLVVSVFPFGSNDDTVKNVLAEDGVAEVVVKERSLDRKIARLKVEGEIGPSEDSGLFGSEGYNHEVFMAALKKIEEDDSVKGILLEVNSPGGGVYESAEISRALTHLQKERKLPVYVSMKNMAASGGYYISAKADKIFATEETMTGSIGVIMSGLNMSGLLDKLGVKDESVKSGELKDIGSSTRKWTEKDRDVLQGMVDTSYNRFVNLISEGRGMSVEDVKKIADGRIYDGTQALENGLVDEIGFPDQALEALRQDKKLKDASVVEYEASSNLLPSYLNKNWLGASVKKFFVNQKVDMGSLVKNSSAAEAPRLMYQYGGE</sequence>
<dbReference type="EMBL" id="NGJY01000002">
    <property type="protein sequence ID" value="RSU03229.1"/>
    <property type="molecule type" value="Genomic_DNA"/>
</dbReference>
<evidence type="ECO:0000256" key="3">
    <source>
        <dbReference type="ARBA" id="ARBA00022801"/>
    </source>
</evidence>
<evidence type="ECO:0000256" key="2">
    <source>
        <dbReference type="ARBA" id="ARBA00022670"/>
    </source>
</evidence>
<dbReference type="GO" id="GO:0006508">
    <property type="term" value="P:proteolysis"/>
    <property type="evidence" value="ECO:0007669"/>
    <property type="project" value="UniProtKB-KW"/>
</dbReference>